<keyword evidence="2" id="KW-0479">Metal-binding</keyword>
<dbReference type="InterPro" id="IPR036922">
    <property type="entry name" value="Rieske_2Fe-2S_sf"/>
</dbReference>
<feature type="transmembrane region" description="Helical" evidence="5">
    <location>
        <begin position="153"/>
        <end position="173"/>
    </location>
</feature>
<organism evidence="7 8">
    <name type="scientific">Thermalbibacter longus</name>
    <dbReference type="NCBI Taxonomy" id="2951981"/>
    <lineage>
        <taxon>Bacteria</taxon>
        <taxon>Pseudomonadati</taxon>
        <taxon>Thermomicrobiota</taxon>
        <taxon>Thermomicrobia</taxon>
        <taxon>Thermomicrobiales</taxon>
        <taxon>Thermomicrobiaceae</taxon>
        <taxon>Thermalbibacter</taxon>
    </lineage>
</organism>
<dbReference type="PANTHER" id="PTHR21496:SF23">
    <property type="entry name" value="3-PHENYLPROPIONATE_CINNAMIC ACID DIOXYGENASE FERREDOXIN SUBUNIT"/>
    <property type="match status" value="1"/>
</dbReference>
<evidence type="ECO:0000313" key="8">
    <source>
        <dbReference type="Proteomes" id="UP001165306"/>
    </source>
</evidence>
<dbReference type="CDD" id="cd03528">
    <property type="entry name" value="Rieske_RO_ferredoxin"/>
    <property type="match status" value="1"/>
</dbReference>
<dbReference type="GO" id="GO:0051537">
    <property type="term" value="F:2 iron, 2 sulfur cluster binding"/>
    <property type="evidence" value="ECO:0007669"/>
    <property type="project" value="UniProtKB-KW"/>
</dbReference>
<keyword evidence="1" id="KW-0001">2Fe-2S</keyword>
<evidence type="ECO:0000256" key="2">
    <source>
        <dbReference type="ARBA" id="ARBA00022723"/>
    </source>
</evidence>
<evidence type="ECO:0000313" key="7">
    <source>
        <dbReference type="EMBL" id="MCM8749670.1"/>
    </source>
</evidence>
<keyword evidence="4" id="KW-0411">Iron-sulfur</keyword>
<dbReference type="PANTHER" id="PTHR21496">
    <property type="entry name" value="FERREDOXIN-RELATED"/>
    <property type="match status" value="1"/>
</dbReference>
<feature type="domain" description="Rieske" evidence="6">
    <location>
        <begin position="192"/>
        <end position="287"/>
    </location>
</feature>
<evidence type="ECO:0000256" key="5">
    <source>
        <dbReference type="SAM" id="Phobius"/>
    </source>
</evidence>
<gene>
    <name evidence="7" type="ORF">NET02_10960</name>
</gene>
<dbReference type="EMBL" id="JAMSLR010000007">
    <property type="protein sequence ID" value="MCM8749670.1"/>
    <property type="molecule type" value="Genomic_DNA"/>
</dbReference>
<proteinExistence type="predicted"/>
<dbReference type="RefSeq" id="WP_284057454.1">
    <property type="nucleotide sequence ID" value="NZ_JAMSLR010000007.1"/>
</dbReference>
<keyword evidence="5" id="KW-0812">Transmembrane</keyword>
<dbReference type="InterPro" id="IPR019251">
    <property type="entry name" value="DUF2231_TM"/>
</dbReference>
<keyword evidence="3" id="KW-0408">Iron</keyword>
<dbReference type="PROSITE" id="PS51296">
    <property type="entry name" value="RIESKE"/>
    <property type="match status" value="1"/>
</dbReference>
<feature type="transmembrane region" description="Helical" evidence="5">
    <location>
        <begin position="120"/>
        <end position="141"/>
    </location>
</feature>
<sequence>MWWEAILNAIDRQRWLDRPGKVLRGAVGSALARGGLAGRWLKNALHGTWLGHPLHPVLTDVPLGAWTAVAVLDAAEVFGGRRRRRSGADAILGVGLAAAVGAAASGLNDWQHTRGRPSRIGLVHGSLNLSATLLYATSLWCRRNGARGAGQALGFLGYALAFAAAYLGGHLVYGERIGVDHATREGLPRSFVPVLPETELEEGKPRRAIAGEVPIVLVRCGGQIYALGETCSHLGGPLSQGTVSDCSITCPWHGSRFSLEDGRVLDGPATYPAPRLEVRVQNGQVEVRAAHA</sequence>
<keyword evidence="8" id="KW-1185">Reference proteome</keyword>
<dbReference type="Pfam" id="PF09990">
    <property type="entry name" value="DUF2231"/>
    <property type="match status" value="1"/>
</dbReference>
<keyword evidence="5" id="KW-0472">Membrane</keyword>
<dbReference type="Gene3D" id="2.102.10.10">
    <property type="entry name" value="Rieske [2Fe-2S] iron-sulphur domain"/>
    <property type="match status" value="1"/>
</dbReference>
<evidence type="ECO:0000256" key="4">
    <source>
        <dbReference type="ARBA" id="ARBA00023014"/>
    </source>
</evidence>
<dbReference type="Pfam" id="PF00355">
    <property type="entry name" value="Rieske"/>
    <property type="match status" value="1"/>
</dbReference>
<evidence type="ECO:0000259" key="6">
    <source>
        <dbReference type="PROSITE" id="PS51296"/>
    </source>
</evidence>
<dbReference type="SUPFAM" id="SSF50022">
    <property type="entry name" value="ISP domain"/>
    <property type="match status" value="1"/>
</dbReference>
<keyword evidence="5" id="KW-1133">Transmembrane helix</keyword>
<dbReference type="GO" id="GO:0046872">
    <property type="term" value="F:metal ion binding"/>
    <property type="evidence" value="ECO:0007669"/>
    <property type="project" value="UniProtKB-KW"/>
</dbReference>
<protein>
    <submittedName>
        <fullName evidence="7">Non-heme iron oxygenase ferredoxin subunit</fullName>
    </submittedName>
</protein>
<accession>A0AA42BBE3</accession>
<dbReference type="InterPro" id="IPR017941">
    <property type="entry name" value="Rieske_2Fe-2S"/>
</dbReference>
<reference evidence="7" key="1">
    <citation type="submission" date="2022-06" db="EMBL/GenBank/DDBJ databases">
        <title>CFH 74404 Thermomicrobiaceae sp.</title>
        <authorList>
            <person name="Ming H."/>
            <person name="Li W.-J."/>
            <person name="Zhao Z."/>
        </authorList>
    </citation>
    <scope>NUCLEOTIDE SEQUENCE</scope>
    <source>
        <strain evidence="7">CFH 74404</strain>
    </source>
</reference>
<evidence type="ECO:0000256" key="3">
    <source>
        <dbReference type="ARBA" id="ARBA00023004"/>
    </source>
</evidence>
<dbReference type="AlphaFoldDB" id="A0AA42BBE3"/>
<comment type="caution">
    <text evidence="7">The sequence shown here is derived from an EMBL/GenBank/DDBJ whole genome shotgun (WGS) entry which is preliminary data.</text>
</comment>
<name>A0AA42BBE3_9BACT</name>
<evidence type="ECO:0000256" key="1">
    <source>
        <dbReference type="ARBA" id="ARBA00022714"/>
    </source>
</evidence>
<dbReference type="Proteomes" id="UP001165306">
    <property type="component" value="Unassembled WGS sequence"/>
</dbReference>
<feature type="transmembrane region" description="Helical" evidence="5">
    <location>
        <begin position="90"/>
        <end position="108"/>
    </location>
</feature>